<evidence type="ECO:0000313" key="3">
    <source>
        <dbReference type="WBParaSite" id="TCNE_0000695701-mRNA-1"/>
    </source>
</evidence>
<protein>
    <submittedName>
        <fullName evidence="1 3">Uncharacterized protein</fullName>
    </submittedName>
</protein>
<gene>
    <name evidence="1" type="ORF">TCNE_LOCUS6957</name>
</gene>
<dbReference type="EMBL" id="UYWY01019586">
    <property type="protein sequence ID" value="VDM38278.1"/>
    <property type="molecule type" value="Genomic_DNA"/>
</dbReference>
<accession>A0A183UEN7</accession>
<reference evidence="3" key="1">
    <citation type="submission" date="2016-06" db="UniProtKB">
        <authorList>
            <consortium name="WormBaseParasite"/>
        </authorList>
    </citation>
    <scope>IDENTIFICATION</scope>
</reference>
<evidence type="ECO:0000313" key="1">
    <source>
        <dbReference type="EMBL" id="VDM38278.1"/>
    </source>
</evidence>
<dbReference type="AlphaFoldDB" id="A0A183UEN7"/>
<dbReference type="WBParaSite" id="TCNE_0000695701-mRNA-1">
    <property type="protein sequence ID" value="TCNE_0000695701-mRNA-1"/>
    <property type="gene ID" value="TCNE_0000695701"/>
</dbReference>
<organism evidence="2 3">
    <name type="scientific">Toxocara canis</name>
    <name type="common">Canine roundworm</name>
    <dbReference type="NCBI Taxonomy" id="6265"/>
    <lineage>
        <taxon>Eukaryota</taxon>
        <taxon>Metazoa</taxon>
        <taxon>Ecdysozoa</taxon>
        <taxon>Nematoda</taxon>
        <taxon>Chromadorea</taxon>
        <taxon>Rhabditida</taxon>
        <taxon>Spirurina</taxon>
        <taxon>Ascaridomorpha</taxon>
        <taxon>Ascaridoidea</taxon>
        <taxon>Toxocaridae</taxon>
        <taxon>Toxocara</taxon>
    </lineage>
</organism>
<name>A0A183UEN7_TOXCA</name>
<proteinExistence type="predicted"/>
<dbReference type="Proteomes" id="UP000050794">
    <property type="component" value="Unassembled WGS sequence"/>
</dbReference>
<keyword evidence="2" id="KW-1185">Reference proteome</keyword>
<reference evidence="1 2" key="2">
    <citation type="submission" date="2018-11" db="EMBL/GenBank/DDBJ databases">
        <authorList>
            <consortium name="Pathogen Informatics"/>
        </authorList>
    </citation>
    <scope>NUCLEOTIDE SEQUENCE [LARGE SCALE GENOMIC DNA]</scope>
</reference>
<evidence type="ECO:0000313" key="2">
    <source>
        <dbReference type="Proteomes" id="UP000050794"/>
    </source>
</evidence>
<sequence>MTLTKIEEGVDEGEVLYHSYIRKSAEELVELRTELLDRKKLKERRRKENERRVIQRLKAIADERAAWERSFEQERQKIIDRQRAVTGEEDDGRSERRDRLLNNQRKFVSSEQLEIYYEGWV</sequence>